<protein>
    <submittedName>
        <fullName evidence="2">VOC family protein</fullName>
    </submittedName>
</protein>
<comment type="caution">
    <text evidence="2">The sequence shown here is derived from an EMBL/GenBank/DDBJ whole genome shotgun (WGS) entry which is preliminary data.</text>
</comment>
<proteinExistence type="predicted"/>
<dbReference type="EMBL" id="JAESVN010000001">
    <property type="protein sequence ID" value="MBL4916068.1"/>
    <property type="molecule type" value="Genomic_DNA"/>
</dbReference>
<accession>A0A8K0XZH7</accession>
<dbReference type="PANTHER" id="PTHR33990">
    <property type="entry name" value="PROTEIN YJDN-RELATED"/>
    <property type="match status" value="1"/>
</dbReference>
<organism evidence="2 3">
    <name type="scientific">Szabonella alba</name>
    <dbReference type="NCBI Taxonomy" id="2804194"/>
    <lineage>
        <taxon>Bacteria</taxon>
        <taxon>Pseudomonadati</taxon>
        <taxon>Pseudomonadota</taxon>
        <taxon>Alphaproteobacteria</taxon>
        <taxon>Rhodobacterales</taxon>
        <taxon>Paracoccaceae</taxon>
        <taxon>Szabonella</taxon>
    </lineage>
</organism>
<dbReference type="AlphaFoldDB" id="A0A8K0XZH7"/>
<dbReference type="PANTHER" id="PTHR33990:SF1">
    <property type="entry name" value="PROTEIN YJDN"/>
    <property type="match status" value="1"/>
</dbReference>
<evidence type="ECO:0000313" key="2">
    <source>
        <dbReference type="EMBL" id="MBL4916068.1"/>
    </source>
</evidence>
<reference evidence="2" key="1">
    <citation type="submission" date="2021-01" db="EMBL/GenBank/DDBJ databases">
        <title>Tabrizicola alba sp. nov. a motile alkaliphilic bacterium isolated from a soda lake.</title>
        <authorList>
            <person name="Szuroczki S."/>
            <person name="Abbaszade G."/>
            <person name="Schumann P."/>
            <person name="Toth E."/>
        </authorList>
    </citation>
    <scope>NUCLEOTIDE SEQUENCE</scope>
    <source>
        <strain evidence="2">DMG-N-6</strain>
    </source>
</reference>
<gene>
    <name evidence="2" type="ORF">JL811_02440</name>
</gene>
<dbReference type="RefSeq" id="WP_202686716.1">
    <property type="nucleotide sequence ID" value="NZ_JAESVN010000001.1"/>
</dbReference>
<evidence type="ECO:0000259" key="1">
    <source>
        <dbReference type="Pfam" id="PF06983"/>
    </source>
</evidence>
<dbReference type="Proteomes" id="UP000648908">
    <property type="component" value="Unassembled WGS sequence"/>
</dbReference>
<dbReference type="SUPFAM" id="SSF54593">
    <property type="entry name" value="Glyoxalase/Bleomycin resistance protein/Dihydroxybiphenyl dioxygenase"/>
    <property type="match status" value="1"/>
</dbReference>
<dbReference type="CDD" id="cd06588">
    <property type="entry name" value="PhnB_like"/>
    <property type="match status" value="1"/>
</dbReference>
<name>A0A8K0XZH7_9RHOB</name>
<dbReference type="InterPro" id="IPR029068">
    <property type="entry name" value="Glyas_Bleomycin-R_OHBP_Dase"/>
</dbReference>
<sequence>MRITPYLHFEGGCEAAMSFYAATFGAALPEFFRFCDIPGGSPEMAASRKICHVSLTLPGGGELFASDFPPGVAGDAQKAVSVHLSLPTVAEAQALFVGLSEGGDGIMPFAPTFWSQGFGMVRDRFGTHWMVSGPEVG</sequence>
<keyword evidence="3" id="KW-1185">Reference proteome</keyword>
<dbReference type="Pfam" id="PF06983">
    <property type="entry name" value="3-dmu-9_3-mt"/>
    <property type="match status" value="1"/>
</dbReference>
<evidence type="ECO:0000313" key="3">
    <source>
        <dbReference type="Proteomes" id="UP000648908"/>
    </source>
</evidence>
<feature type="domain" description="PhnB-like" evidence="1">
    <location>
        <begin position="2"/>
        <end position="131"/>
    </location>
</feature>
<dbReference type="InterPro" id="IPR028973">
    <property type="entry name" value="PhnB-like"/>
</dbReference>
<dbReference type="Gene3D" id="3.10.180.10">
    <property type="entry name" value="2,3-Dihydroxybiphenyl 1,2-Dioxygenase, domain 1"/>
    <property type="match status" value="1"/>
</dbReference>